<keyword evidence="5" id="KW-0464">Manganese</keyword>
<keyword evidence="7" id="KW-0031">Aminopeptidase</keyword>
<dbReference type="Gene3D" id="3.90.230.10">
    <property type="entry name" value="Creatinase/methionine aminopeptidase superfamily"/>
    <property type="match status" value="1"/>
</dbReference>
<dbReference type="GO" id="GO:0005739">
    <property type="term" value="C:mitochondrion"/>
    <property type="evidence" value="ECO:0007669"/>
    <property type="project" value="TreeGrafter"/>
</dbReference>
<dbReference type="SUPFAM" id="SSF53092">
    <property type="entry name" value="Creatinase/prolidase N-terminal domain"/>
    <property type="match status" value="1"/>
</dbReference>
<dbReference type="PANTHER" id="PTHR43226">
    <property type="entry name" value="XAA-PRO AMINOPEPTIDASE 3"/>
    <property type="match status" value="1"/>
</dbReference>
<dbReference type="EMBL" id="NCKU01000981">
    <property type="protein sequence ID" value="RWS13474.1"/>
    <property type="molecule type" value="Genomic_DNA"/>
</dbReference>
<dbReference type="GO" id="GO:0070006">
    <property type="term" value="F:metalloaminopeptidase activity"/>
    <property type="evidence" value="ECO:0007669"/>
    <property type="project" value="InterPro"/>
</dbReference>
<dbReference type="OrthoDB" id="4215474at2759"/>
<dbReference type="InterPro" id="IPR007865">
    <property type="entry name" value="Aminopep_P_N"/>
</dbReference>
<dbReference type="Gene3D" id="3.40.350.10">
    <property type="entry name" value="Creatinase/prolidase N-terminal domain"/>
    <property type="match status" value="1"/>
</dbReference>
<dbReference type="Proteomes" id="UP000285301">
    <property type="component" value="Unassembled WGS sequence"/>
</dbReference>
<dbReference type="InterPro" id="IPR052433">
    <property type="entry name" value="X-Pro_dipept-like"/>
</dbReference>
<dbReference type="InterPro" id="IPR036005">
    <property type="entry name" value="Creatinase/aminopeptidase-like"/>
</dbReference>
<sequence>MAVCGRRLSKCSFLRAFDARHLCSSSAVRTAKQNKEANEPLYEDAFSRLIPHSEHRERQRRLVSLVEKRFGHNKPNLLLIPSAQQSFQADTKIPSIYYKQCADFIYFTGLNTKDAVNCILAILAGNGETRSLLFAPSVDEYQSFWEGPGLTAESELSFCDEVVDLKKFDDFLLSNAKRQVFVSKNGLYTRKNGFGGKCENGRIFQENGEQLTLHHHLSSFIDELRLIKSSNELKAMRRCCRIGANALRETMLWTQNRHELNSEQFNISLINENQIAAKFDYECRVNGAKKVSYPSVCASGDRSTVIHYGNNNRFADPSEWILMDAGCEDIEGYVSDITRSWQLDGRKDQSRLEFALYQALCEVHKEIIVSIEESNSTLDSLFEIMCHFLAKVLIEFGICGKFTSEVEAFRMAYRYCPHHVSHYIGLDVHDTPTISRNILLKPGMCFTVEPGLYFRKNDDVRPEFRGIGLRVEDDICINENGKVENLTESAPYL</sequence>
<gene>
    <name evidence="7" type="ORF">B4U79_10272</name>
</gene>
<comment type="similarity">
    <text evidence="2">Belongs to the peptidase M24B family.</text>
</comment>
<dbReference type="SMART" id="SM01011">
    <property type="entry name" value="AMP_N"/>
    <property type="match status" value="1"/>
</dbReference>
<reference evidence="7 8" key="1">
    <citation type="journal article" date="2018" name="Gigascience">
        <title>Genomes of trombidid mites reveal novel predicted allergens and laterally-transferred genes associated with secondary metabolism.</title>
        <authorList>
            <person name="Dong X."/>
            <person name="Chaisiri K."/>
            <person name="Xia D."/>
            <person name="Armstrong S.D."/>
            <person name="Fang Y."/>
            <person name="Donnelly M.J."/>
            <person name="Kadowaki T."/>
            <person name="McGarry J.W."/>
            <person name="Darby A.C."/>
            <person name="Makepeace B.L."/>
        </authorList>
    </citation>
    <scope>NUCLEOTIDE SEQUENCE [LARGE SCALE GENOMIC DNA]</scope>
    <source>
        <strain evidence="7">UoL-WK</strain>
    </source>
</reference>
<proteinExistence type="inferred from homology"/>
<evidence type="ECO:0000256" key="4">
    <source>
        <dbReference type="ARBA" id="ARBA00022801"/>
    </source>
</evidence>
<evidence type="ECO:0000259" key="6">
    <source>
        <dbReference type="SMART" id="SM01011"/>
    </source>
</evidence>
<dbReference type="InterPro" id="IPR000994">
    <property type="entry name" value="Pept_M24"/>
</dbReference>
<keyword evidence="7" id="KW-0645">Protease</keyword>
<dbReference type="STRING" id="1965070.A0A3S3QSV7"/>
<keyword evidence="3" id="KW-0479">Metal-binding</keyword>
<evidence type="ECO:0000313" key="7">
    <source>
        <dbReference type="EMBL" id="RWS13474.1"/>
    </source>
</evidence>
<dbReference type="AlphaFoldDB" id="A0A3S3QSV7"/>
<organism evidence="7 8">
    <name type="scientific">Dinothrombium tinctorium</name>
    <dbReference type="NCBI Taxonomy" id="1965070"/>
    <lineage>
        <taxon>Eukaryota</taxon>
        <taxon>Metazoa</taxon>
        <taxon>Ecdysozoa</taxon>
        <taxon>Arthropoda</taxon>
        <taxon>Chelicerata</taxon>
        <taxon>Arachnida</taxon>
        <taxon>Acari</taxon>
        <taxon>Acariformes</taxon>
        <taxon>Trombidiformes</taxon>
        <taxon>Prostigmata</taxon>
        <taxon>Anystina</taxon>
        <taxon>Parasitengona</taxon>
        <taxon>Trombidioidea</taxon>
        <taxon>Trombidiidae</taxon>
        <taxon>Dinothrombium</taxon>
    </lineage>
</organism>
<evidence type="ECO:0000256" key="2">
    <source>
        <dbReference type="ARBA" id="ARBA00008766"/>
    </source>
</evidence>
<dbReference type="GO" id="GO:0006508">
    <property type="term" value="P:proteolysis"/>
    <property type="evidence" value="ECO:0007669"/>
    <property type="project" value="TreeGrafter"/>
</dbReference>
<feature type="domain" description="Aminopeptidase P N-terminal" evidence="6">
    <location>
        <begin position="50"/>
        <end position="191"/>
    </location>
</feature>
<dbReference type="InterPro" id="IPR029149">
    <property type="entry name" value="Creatin/AminoP/Spt16_N"/>
</dbReference>
<evidence type="ECO:0000256" key="5">
    <source>
        <dbReference type="ARBA" id="ARBA00023211"/>
    </source>
</evidence>
<comment type="cofactor">
    <cofactor evidence="1">
        <name>Mn(2+)</name>
        <dbReference type="ChEBI" id="CHEBI:29035"/>
    </cofactor>
</comment>
<name>A0A3S3QSV7_9ACAR</name>
<keyword evidence="8" id="KW-1185">Reference proteome</keyword>
<dbReference type="GO" id="GO:0030145">
    <property type="term" value="F:manganese ion binding"/>
    <property type="evidence" value="ECO:0007669"/>
    <property type="project" value="InterPro"/>
</dbReference>
<dbReference type="Pfam" id="PF00557">
    <property type="entry name" value="Peptidase_M24"/>
    <property type="match status" value="1"/>
</dbReference>
<dbReference type="PANTHER" id="PTHR43226:SF4">
    <property type="entry name" value="XAA-PRO AMINOPEPTIDASE 3"/>
    <property type="match status" value="1"/>
</dbReference>
<evidence type="ECO:0000313" key="8">
    <source>
        <dbReference type="Proteomes" id="UP000285301"/>
    </source>
</evidence>
<dbReference type="SUPFAM" id="SSF55920">
    <property type="entry name" value="Creatinase/aminopeptidase"/>
    <property type="match status" value="1"/>
</dbReference>
<protein>
    <submittedName>
        <fullName evidence="7">Xaa-Pro aminopeptidase-like protein</fullName>
    </submittedName>
</protein>
<comment type="caution">
    <text evidence="7">The sequence shown here is derived from an EMBL/GenBank/DDBJ whole genome shotgun (WGS) entry which is preliminary data.</text>
</comment>
<evidence type="ECO:0000256" key="1">
    <source>
        <dbReference type="ARBA" id="ARBA00001936"/>
    </source>
</evidence>
<keyword evidence="4" id="KW-0378">Hydrolase</keyword>
<dbReference type="Pfam" id="PF05195">
    <property type="entry name" value="AMP_N"/>
    <property type="match status" value="1"/>
</dbReference>
<evidence type="ECO:0000256" key="3">
    <source>
        <dbReference type="ARBA" id="ARBA00022723"/>
    </source>
</evidence>
<accession>A0A3S3QSV7</accession>